<organism evidence="6 7">
    <name type="scientific">Ligilactobacillus apodemi DSM 16634 = JCM 16172</name>
    <dbReference type="NCBI Taxonomy" id="1423724"/>
    <lineage>
        <taxon>Bacteria</taxon>
        <taxon>Bacillati</taxon>
        <taxon>Bacillota</taxon>
        <taxon>Bacilli</taxon>
        <taxon>Lactobacillales</taxon>
        <taxon>Lactobacillaceae</taxon>
        <taxon>Ligilactobacillus</taxon>
    </lineage>
</organism>
<dbReference type="EMBL" id="AZFT01000033">
    <property type="protein sequence ID" value="KRL85688.1"/>
    <property type="molecule type" value="Genomic_DNA"/>
</dbReference>
<dbReference type="Pfam" id="PF13476">
    <property type="entry name" value="AAA_23"/>
    <property type="match status" value="1"/>
</dbReference>
<keyword evidence="6" id="KW-0378">Hydrolase</keyword>
<keyword evidence="7" id="KW-1185">Reference proteome</keyword>
<protein>
    <recommendedName>
        <fullName evidence="3">Nuclease SbcCD subunit C</fullName>
    </recommendedName>
</protein>
<feature type="coiled-coil region" evidence="4">
    <location>
        <begin position="709"/>
        <end position="789"/>
    </location>
</feature>
<evidence type="ECO:0000256" key="2">
    <source>
        <dbReference type="ARBA" id="ARBA00011322"/>
    </source>
</evidence>
<dbReference type="PATRIC" id="fig|1423724.4.peg.85"/>
<dbReference type="InterPro" id="IPR038729">
    <property type="entry name" value="Rad50/SbcC_AAA"/>
</dbReference>
<proteinExistence type="inferred from homology"/>
<dbReference type="SUPFAM" id="SSF52540">
    <property type="entry name" value="P-loop containing nucleoside triphosphate hydrolases"/>
    <property type="match status" value="1"/>
</dbReference>
<feature type="coiled-coil region" evidence="4">
    <location>
        <begin position="286"/>
        <end position="341"/>
    </location>
</feature>
<reference evidence="6 7" key="1">
    <citation type="journal article" date="2015" name="Genome Announc.">
        <title>Expanding the biotechnology potential of lactobacilli through comparative genomics of 213 strains and associated genera.</title>
        <authorList>
            <person name="Sun Z."/>
            <person name="Harris H.M."/>
            <person name="McCann A."/>
            <person name="Guo C."/>
            <person name="Argimon S."/>
            <person name="Zhang W."/>
            <person name="Yang X."/>
            <person name="Jeffery I.B."/>
            <person name="Cooney J.C."/>
            <person name="Kagawa T.F."/>
            <person name="Liu W."/>
            <person name="Song Y."/>
            <person name="Salvetti E."/>
            <person name="Wrobel A."/>
            <person name="Rasinkangas P."/>
            <person name="Parkhill J."/>
            <person name="Rea M.C."/>
            <person name="O'Sullivan O."/>
            <person name="Ritari J."/>
            <person name="Douillard F.P."/>
            <person name="Paul Ross R."/>
            <person name="Yang R."/>
            <person name="Briner A.E."/>
            <person name="Felis G.E."/>
            <person name="de Vos W.M."/>
            <person name="Barrangou R."/>
            <person name="Klaenhammer T.R."/>
            <person name="Caufield P.W."/>
            <person name="Cui Y."/>
            <person name="Zhang H."/>
            <person name="O'Toole P.W."/>
        </authorList>
    </citation>
    <scope>NUCLEOTIDE SEQUENCE [LARGE SCALE GENOMIC DNA]</scope>
    <source>
        <strain evidence="6 7">DSM 16634</strain>
    </source>
</reference>
<dbReference type="PANTHER" id="PTHR32114:SF2">
    <property type="entry name" value="ABC TRANSPORTER ABCH.3"/>
    <property type="match status" value="1"/>
</dbReference>
<dbReference type="GO" id="GO:0004527">
    <property type="term" value="F:exonuclease activity"/>
    <property type="evidence" value="ECO:0007669"/>
    <property type="project" value="UniProtKB-KW"/>
</dbReference>
<feature type="coiled-coil region" evidence="4">
    <location>
        <begin position="566"/>
        <end position="603"/>
    </location>
</feature>
<evidence type="ECO:0000313" key="7">
    <source>
        <dbReference type="Proteomes" id="UP000051324"/>
    </source>
</evidence>
<feature type="domain" description="Rad50/SbcC-type AAA" evidence="5">
    <location>
        <begin position="2"/>
        <end position="231"/>
    </location>
</feature>
<keyword evidence="6" id="KW-0540">Nuclease</keyword>
<dbReference type="InterPro" id="IPR027417">
    <property type="entry name" value="P-loop_NTPase"/>
</dbReference>
<comment type="caution">
    <text evidence="6">The sequence shown here is derived from an EMBL/GenBank/DDBJ whole genome shotgun (WGS) entry which is preliminary data.</text>
</comment>
<comment type="subunit">
    <text evidence="2">Heterodimer of SbcC and SbcD.</text>
</comment>
<dbReference type="AlphaFoldDB" id="A0A0R1U368"/>
<gene>
    <name evidence="6" type="ORF">FC32_GL000084</name>
</gene>
<comment type="similarity">
    <text evidence="1">Belongs to the SMC family. SbcC subfamily.</text>
</comment>
<name>A0A0R1U368_9LACO</name>
<evidence type="ECO:0000256" key="1">
    <source>
        <dbReference type="ARBA" id="ARBA00006930"/>
    </source>
</evidence>
<evidence type="ECO:0000313" key="6">
    <source>
        <dbReference type="EMBL" id="KRL85688.1"/>
    </source>
</evidence>
<dbReference type="PANTHER" id="PTHR32114">
    <property type="entry name" value="ABC TRANSPORTER ABCH.3"/>
    <property type="match status" value="1"/>
</dbReference>
<feature type="coiled-coil region" evidence="4">
    <location>
        <begin position="382"/>
        <end position="464"/>
    </location>
</feature>
<accession>A0A0R1U368</accession>
<sequence>MITGPTGSGKTTIFDGMCYALFNETSGKKRSGAQLRSDFASPQDETSVEFVFEHQNKTYTIKRWPKQFLTGKNGKVHEKKAKVELTYRELDGEKKAITKIPEAKRFIDELLHLTAEQFTKVILLPQGQFRNFLAADSGEKETVLRNLFGSELFEQWTDLLKAKFKQANEKYQTKEQELKNLMEQADFASETEAPAVWQTELKQWLTTKNEQLAEWQAELITKKQLSEDLQQQLLTEQELATKITQLATINEQLMTLETKQTEQEQIKAQIVSLKWAQKQQPLVDELRKTQRELATLAQKIPEKSEQQRLEQQRAKQLATDLAKQRENAANIEQQRYEMQNLSAKLGLYQEVKELFVQLNEAKQKEQQSLEKYTTANTKIAEINEQLAQIKLALNDGADLEQEKYRMATKLVEITKLDQKSSDLQQRAAKLKTDNEELVKATKAAETATTKARALENELAQIYLNKFIQQLSAGKPCPVCGSLEHPHPGEIHSETQISEADVKKARATMNKLVQTKAALASSYAERQTEYEKQFTEFSKKVRELTAKDDLTAKSELAELVTVLRKFAHELDQKHANLVQKLAFLAEQKAKQSELEKELVQQTELVETFKTQQQEYRLQKQTLTTKCAEKQQQLPREYADQNTAEKQVELWQKDILAYEQQTQQLETALKTAEQAQLTLATEVKSLTDRQQTLLETSTALQTELNENCTLANKTLTKLEELLAKVDELETLEEKVAKYQQELATVKGQTMTLTAQIAQRPMPKLEQTSEKLAQAKEKVTQLQEKISALTLQVTLKQGVYEKVHKILLAQADKLAELSQLKELVDAISGKGEQKLGFERYILQTYLQEVLVTANERLTQLTNGRYELCLNEEIGRGASSTGLELDIYDEHAGKRRSVHTLSGGESFLAALALALALGEVIQKKSGGIQIEALFVDEGFGSLDQNALQSALEILQSIEGQNRMVGIISHVTELQTQLPYQLQVVATGERSTLRYRTER</sequence>
<dbReference type="eggNOG" id="COG0419">
    <property type="taxonomic scope" value="Bacteria"/>
</dbReference>
<dbReference type="STRING" id="1423724.FC32_GL000084"/>
<evidence type="ECO:0000259" key="5">
    <source>
        <dbReference type="Pfam" id="PF13476"/>
    </source>
</evidence>
<keyword evidence="4" id="KW-0175">Coiled coil</keyword>
<dbReference type="Gene3D" id="3.40.50.300">
    <property type="entry name" value="P-loop containing nucleotide triphosphate hydrolases"/>
    <property type="match status" value="2"/>
</dbReference>
<evidence type="ECO:0000256" key="3">
    <source>
        <dbReference type="ARBA" id="ARBA00013368"/>
    </source>
</evidence>
<evidence type="ECO:0000256" key="4">
    <source>
        <dbReference type="SAM" id="Coils"/>
    </source>
</evidence>
<feature type="coiled-coil region" evidence="4">
    <location>
        <begin position="157"/>
        <end position="232"/>
    </location>
</feature>
<dbReference type="Proteomes" id="UP000051324">
    <property type="component" value="Unassembled WGS sequence"/>
</dbReference>
<feature type="coiled-coil region" evidence="4">
    <location>
        <begin position="639"/>
        <end position="676"/>
    </location>
</feature>
<keyword evidence="6" id="KW-0269">Exonuclease</keyword>
<dbReference type="Pfam" id="PF13558">
    <property type="entry name" value="SbcC_Walker_B"/>
    <property type="match status" value="1"/>
</dbReference>